<name>A0A6M0SQS5_CLOBO</name>
<dbReference type="Gene3D" id="1.10.443.10">
    <property type="entry name" value="Intergrase catalytic core"/>
    <property type="match status" value="1"/>
</dbReference>
<dbReference type="InterPro" id="IPR010998">
    <property type="entry name" value="Integrase_recombinase_N"/>
</dbReference>
<dbReference type="InterPro" id="IPR004107">
    <property type="entry name" value="Integrase_SAM-like_N"/>
</dbReference>
<evidence type="ECO:0000259" key="6">
    <source>
        <dbReference type="PROSITE" id="PS51898"/>
    </source>
</evidence>
<gene>
    <name evidence="7" type="ORF">EXM65_13945</name>
</gene>
<protein>
    <submittedName>
        <fullName evidence="7">Site-specific integrase</fullName>
    </submittedName>
</protein>
<proteinExistence type="inferred from homology"/>
<dbReference type="PROSITE" id="PS51898">
    <property type="entry name" value="TYR_RECOMBINASE"/>
    <property type="match status" value="1"/>
</dbReference>
<feature type="domain" description="Tyr recombinase" evidence="6">
    <location>
        <begin position="172"/>
        <end position="387"/>
    </location>
</feature>
<dbReference type="GO" id="GO:0015074">
    <property type="term" value="P:DNA integration"/>
    <property type="evidence" value="ECO:0007669"/>
    <property type="project" value="UniProtKB-KW"/>
</dbReference>
<dbReference type="GO" id="GO:0003677">
    <property type="term" value="F:DNA binding"/>
    <property type="evidence" value="ECO:0007669"/>
    <property type="project" value="UniProtKB-KW"/>
</dbReference>
<evidence type="ECO:0000313" key="8">
    <source>
        <dbReference type="Proteomes" id="UP000472355"/>
    </source>
</evidence>
<evidence type="ECO:0000256" key="4">
    <source>
        <dbReference type="ARBA" id="ARBA00023125"/>
    </source>
</evidence>
<dbReference type="GO" id="GO:0006310">
    <property type="term" value="P:DNA recombination"/>
    <property type="evidence" value="ECO:0007669"/>
    <property type="project" value="UniProtKB-KW"/>
</dbReference>
<organism evidence="7 8">
    <name type="scientific">Clostridium botulinum</name>
    <dbReference type="NCBI Taxonomy" id="1491"/>
    <lineage>
        <taxon>Bacteria</taxon>
        <taxon>Bacillati</taxon>
        <taxon>Bacillota</taxon>
        <taxon>Clostridia</taxon>
        <taxon>Eubacteriales</taxon>
        <taxon>Clostridiaceae</taxon>
        <taxon>Clostridium</taxon>
    </lineage>
</organism>
<dbReference type="SUPFAM" id="SSF56349">
    <property type="entry name" value="DNA breaking-rejoining enzymes"/>
    <property type="match status" value="1"/>
</dbReference>
<dbReference type="Proteomes" id="UP000472355">
    <property type="component" value="Unassembled WGS sequence"/>
</dbReference>
<evidence type="ECO:0000256" key="1">
    <source>
        <dbReference type="ARBA" id="ARBA00003283"/>
    </source>
</evidence>
<dbReference type="EMBL" id="SGKU01000045">
    <property type="protein sequence ID" value="NFA43651.1"/>
    <property type="molecule type" value="Genomic_DNA"/>
</dbReference>
<dbReference type="AlphaFoldDB" id="A0A6M0SQS5"/>
<keyword evidence="3" id="KW-0229">DNA integration</keyword>
<dbReference type="InterPro" id="IPR013762">
    <property type="entry name" value="Integrase-like_cat_sf"/>
</dbReference>
<comment type="function">
    <text evidence="1">Site-specific tyrosine recombinase, which acts by catalyzing the cutting and rejoining of the recombining DNA molecules.</text>
</comment>
<keyword evidence="5" id="KW-0233">DNA recombination</keyword>
<dbReference type="Gene3D" id="1.10.150.130">
    <property type="match status" value="1"/>
</dbReference>
<accession>A0A6M0SQS5</accession>
<comment type="similarity">
    <text evidence="2">Belongs to the 'phage' integrase family.</text>
</comment>
<dbReference type="Pfam" id="PF14659">
    <property type="entry name" value="Phage_int_SAM_3"/>
    <property type="match status" value="1"/>
</dbReference>
<dbReference type="InterPro" id="IPR002104">
    <property type="entry name" value="Integrase_catalytic"/>
</dbReference>
<dbReference type="InterPro" id="IPR011010">
    <property type="entry name" value="DNA_brk_join_enz"/>
</dbReference>
<dbReference type="PANTHER" id="PTHR30349:SF64">
    <property type="entry name" value="PROPHAGE INTEGRASE INTD-RELATED"/>
    <property type="match status" value="1"/>
</dbReference>
<evidence type="ECO:0000256" key="2">
    <source>
        <dbReference type="ARBA" id="ARBA00008857"/>
    </source>
</evidence>
<dbReference type="CDD" id="cd01189">
    <property type="entry name" value="INT_ICEBs1_C_like"/>
    <property type="match status" value="1"/>
</dbReference>
<evidence type="ECO:0000256" key="5">
    <source>
        <dbReference type="ARBA" id="ARBA00023172"/>
    </source>
</evidence>
<dbReference type="InterPro" id="IPR050090">
    <property type="entry name" value="Tyrosine_recombinase_XerCD"/>
</dbReference>
<evidence type="ECO:0000313" key="7">
    <source>
        <dbReference type="EMBL" id="NFA43651.1"/>
    </source>
</evidence>
<sequence>MAKTNYLKRTINGKEYYYFRLRHKNLPKPKDVYAPTVKKLDEKLRAIRNELENNIINNKELFETFFTNWLFDVKFITLKPSTKERYEGIYRNYIKNSYLSKIKIKDITLTDIQNYYNKLIKDGSSVNSIVQLNKLIAPCIRYAYDNNILIKDFTRAIILPQEDEQTKLNKSSKVHPFTLQEQQKFVSAIKGHELEMLFITALNTGMRQGELFALTWNDINFSNNYIRINKTYKYTADVSREGRERTKGIIQTPKTKNSIRRVSIPSGLSEQLRQYKLKQSELKLKLANQYHDNNLVFCTPLGKYLDGSNVRKRFNKIISVINFSEKDKSQIIQPRKFHDLRHTYATRLFELGEAAKTVQELLGHSNTSITLDIYTHVLENMKVNAASKLNDLYLTMRAK</sequence>
<dbReference type="PANTHER" id="PTHR30349">
    <property type="entry name" value="PHAGE INTEGRASE-RELATED"/>
    <property type="match status" value="1"/>
</dbReference>
<comment type="caution">
    <text evidence="7">The sequence shown here is derived from an EMBL/GenBank/DDBJ whole genome shotgun (WGS) entry which is preliminary data.</text>
</comment>
<dbReference type="Pfam" id="PF00589">
    <property type="entry name" value="Phage_integrase"/>
    <property type="match status" value="1"/>
</dbReference>
<reference evidence="7 8" key="1">
    <citation type="submission" date="2019-02" db="EMBL/GenBank/DDBJ databases">
        <title>Genome sequencing of Clostridium botulinum clinical isolates.</title>
        <authorList>
            <person name="Brunt J."/>
            <person name="Van Vliet A.H.M."/>
            <person name="Stringer S.C."/>
            <person name="Grant K.A."/>
            <person name="Carter A.C."/>
            <person name="Peck M.W."/>
        </authorList>
    </citation>
    <scope>NUCLEOTIDE SEQUENCE [LARGE SCALE GENOMIC DNA]</scope>
    <source>
        <strain evidence="7 8">H113700579</strain>
    </source>
</reference>
<evidence type="ECO:0000256" key="3">
    <source>
        <dbReference type="ARBA" id="ARBA00022908"/>
    </source>
</evidence>
<keyword evidence="4" id="KW-0238">DNA-binding</keyword>